<comment type="caution">
    <text evidence="2">The sequence shown here is derived from an EMBL/GenBank/DDBJ whole genome shotgun (WGS) entry which is preliminary data.</text>
</comment>
<reference evidence="2 3" key="1">
    <citation type="submission" date="2019-02" db="EMBL/GenBank/DDBJ databases">
        <title>Hansschlegelia quercus sp. nov., a novel methylotrophic bacterium from buds of oak (Quercus robur L.).</title>
        <authorList>
            <person name="Agafonova N.V."/>
            <person name="Kaparullina E.N."/>
            <person name="Grouzdev D.S."/>
            <person name="Doronina N.V."/>
        </authorList>
    </citation>
    <scope>NUCLEOTIDE SEQUENCE [LARGE SCALE GENOMIC DNA]</scope>
    <source>
        <strain evidence="2 3">Dub</strain>
    </source>
</reference>
<name>A0A4Q9GP50_9HYPH</name>
<dbReference type="GO" id="GO:0006950">
    <property type="term" value="P:response to stress"/>
    <property type="evidence" value="ECO:0007669"/>
    <property type="project" value="TreeGrafter"/>
</dbReference>
<sequence length="162" mass="17651">MTRTVGSEAQDEAAEPTALSASFETTLFIRDHCLCLSAQRAARALSRRFDEALRPAGITSGQFSLLTSLNRPVPPAIGSVAALLAMDRTTLTANLKPLERKGLVATQVDPKDRRGRLLRLTEAGLSTLQAATPIWERTHREIERLLEPDAPDRVRAGLAALR</sequence>
<evidence type="ECO:0000259" key="1">
    <source>
        <dbReference type="PROSITE" id="PS50995"/>
    </source>
</evidence>
<accession>A0A4Q9GP50</accession>
<dbReference type="Gene3D" id="1.10.10.10">
    <property type="entry name" value="Winged helix-like DNA-binding domain superfamily/Winged helix DNA-binding domain"/>
    <property type="match status" value="1"/>
</dbReference>
<dbReference type="OrthoDB" id="2287011at2"/>
<dbReference type="PROSITE" id="PS50995">
    <property type="entry name" value="HTH_MARR_2"/>
    <property type="match status" value="1"/>
</dbReference>
<dbReference type="PANTHER" id="PTHR33164">
    <property type="entry name" value="TRANSCRIPTIONAL REGULATOR, MARR FAMILY"/>
    <property type="match status" value="1"/>
</dbReference>
<dbReference type="Pfam" id="PF01047">
    <property type="entry name" value="MarR"/>
    <property type="match status" value="1"/>
</dbReference>
<proteinExistence type="predicted"/>
<evidence type="ECO:0000313" key="2">
    <source>
        <dbReference type="EMBL" id="TBN53337.1"/>
    </source>
</evidence>
<dbReference type="InterPro" id="IPR039422">
    <property type="entry name" value="MarR/SlyA-like"/>
</dbReference>
<dbReference type="InterPro" id="IPR036390">
    <property type="entry name" value="WH_DNA-bd_sf"/>
</dbReference>
<evidence type="ECO:0000313" key="3">
    <source>
        <dbReference type="Proteomes" id="UP000291613"/>
    </source>
</evidence>
<dbReference type="EMBL" id="SIUB01000004">
    <property type="protein sequence ID" value="TBN53337.1"/>
    <property type="molecule type" value="Genomic_DNA"/>
</dbReference>
<dbReference type="InterPro" id="IPR036388">
    <property type="entry name" value="WH-like_DNA-bd_sf"/>
</dbReference>
<feature type="domain" description="HTH marR-type" evidence="1">
    <location>
        <begin position="31"/>
        <end position="162"/>
    </location>
</feature>
<dbReference type="GO" id="GO:0003700">
    <property type="term" value="F:DNA-binding transcription factor activity"/>
    <property type="evidence" value="ECO:0007669"/>
    <property type="project" value="InterPro"/>
</dbReference>
<dbReference type="InterPro" id="IPR000835">
    <property type="entry name" value="HTH_MarR-typ"/>
</dbReference>
<dbReference type="AlphaFoldDB" id="A0A4Q9GP50"/>
<dbReference type="PANTHER" id="PTHR33164:SF105">
    <property type="entry name" value="TRANSCRIPTIONAL REPRESSOR PROTEIN-RELATED"/>
    <property type="match status" value="1"/>
</dbReference>
<dbReference type="SMART" id="SM00347">
    <property type="entry name" value="HTH_MARR"/>
    <property type="match status" value="1"/>
</dbReference>
<keyword evidence="3" id="KW-1185">Reference proteome</keyword>
<dbReference type="Proteomes" id="UP000291613">
    <property type="component" value="Unassembled WGS sequence"/>
</dbReference>
<protein>
    <submittedName>
        <fullName evidence="2">MarR family transcriptional regulator</fullName>
    </submittedName>
</protein>
<gene>
    <name evidence="2" type="ORF">EYR15_09970</name>
</gene>
<dbReference type="SUPFAM" id="SSF46785">
    <property type="entry name" value="Winged helix' DNA-binding domain"/>
    <property type="match status" value="1"/>
</dbReference>
<organism evidence="2 3">
    <name type="scientific">Hansschlegelia quercus</name>
    <dbReference type="NCBI Taxonomy" id="2528245"/>
    <lineage>
        <taxon>Bacteria</taxon>
        <taxon>Pseudomonadati</taxon>
        <taxon>Pseudomonadota</taxon>
        <taxon>Alphaproteobacteria</taxon>
        <taxon>Hyphomicrobiales</taxon>
        <taxon>Methylopilaceae</taxon>
        <taxon>Hansschlegelia</taxon>
    </lineage>
</organism>